<accession>A0A1I7F854</accession>
<reference evidence="1 2" key="1">
    <citation type="submission" date="2016-10" db="EMBL/GenBank/DDBJ databases">
        <authorList>
            <person name="de Groot N.N."/>
        </authorList>
    </citation>
    <scope>NUCLEOTIDE SEQUENCE [LARGE SCALE GENOMIC DNA]</scope>
    <source>
        <strain evidence="1 2">Nm24</strain>
    </source>
</reference>
<gene>
    <name evidence="1" type="ORF">SAMN05216339_101341</name>
</gene>
<name>A0A1I7F854_9PROT</name>
<dbReference type="EMBL" id="FPBL01000001">
    <property type="protein sequence ID" value="SFU32344.1"/>
    <property type="molecule type" value="Genomic_DNA"/>
</dbReference>
<protein>
    <recommendedName>
        <fullName evidence="3">TIGR04255 family protein</fullName>
    </recommendedName>
</protein>
<proteinExistence type="predicted"/>
<evidence type="ECO:0008006" key="3">
    <source>
        <dbReference type="Google" id="ProtNLM"/>
    </source>
</evidence>
<dbReference type="Proteomes" id="UP000183926">
    <property type="component" value="Unassembled WGS sequence"/>
</dbReference>
<organism evidence="1 2">
    <name type="scientific">Nitrosomonas eutropha</name>
    <dbReference type="NCBI Taxonomy" id="916"/>
    <lineage>
        <taxon>Bacteria</taxon>
        <taxon>Pseudomonadati</taxon>
        <taxon>Pseudomonadota</taxon>
        <taxon>Betaproteobacteria</taxon>
        <taxon>Nitrosomonadales</taxon>
        <taxon>Nitrosomonadaceae</taxon>
        <taxon>Nitrosomonas</taxon>
    </lineage>
</organism>
<evidence type="ECO:0000313" key="2">
    <source>
        <dbReference type="Proteomes" id="UP000183926"/>
    </source>
</evidence>
<sequence>MKTRLLTIQFALFFRDIIERPDTAFSGLNERMINLFDGMPSMLPVPRELPPEIPIVTLRSEKDGYSCNISRSRIDLLFSRSDDKKQNKDIFKDFNIKVAAFSKYVFEKQDVIRFGLIARYFKQDNDAVSTIRKKYFSNAVESVAELSLRYNAQSSVQKKVINDVVEIGANQLIFNGQTIDGVLVQRDINNAPVVNELLSLQELEKLSTELSGRISEEMIEALIS</sequence>
<evidence type="ECO:0000313" key="1">
    <source>
        <dbReference type="EMBL" id="SFU32344.1"/>
    </source>
</evidence>
<dbReference type="RefSeq" id="WP_074926441.1">
    <property type="nucleotide sequence ID" value="NZ_FPBL01000001.1"/>
</dbReference>
<dbReference type="OrthoDB" id="7057758at2"/>
<dbReference type="AlphaFoldDB" id="A0A1I7F854"/>